<evidence type="ECO:0000313" key="3">
    <source>
        <dbReference type="Proteomes" id="UP000232063"/>
    </source>
</evidence>
<dbReference type="AlphaFoldDB" id="A0A2K8NUW8"/>
<dbReference type="PANTHER" id="PTHR47738:SF2">
    <property type="entry name" value="PTS SYSTEM FRUCTOSE-LIKE EIIA COMPONENT"/>
    <property type="match status" value="1"/>
</dbReference>
<sequence>MLKKEHIFLNQKFNSKAEILNDIFLKFKKEKVDPVYIDSILEREKLASFYIGNKISIPHGTYEGMQSLKESLILFYHLKNEVIWDGEIVKIVIALAIKPEHQMEVLQNIAVNSMDEEFFEDLINFPTLEKIEQLTSSNE</sequence>
<dbReference type="CDD" id="cd00211">
    <property type="entry name" value="PTS_IIA_fru"/>
    <property type="match status" value="1"/>
</dbReference>
<name>A0A2K8NUW8_9MOLU</name>
<dbReference type="RefSeq" id="WP_025734213.1">
    <property type="nucleotide sequence ID" value="NZ_CP024963.1"/>
</dbReference>
<dbReference type="PROSITE" id="PS51094">
    <property type="entry name" value="PTS_EIIA_TYPE_2"/>
    <property type="match status" value="1"/>
</dbReference>
<dbReference type="Proteomes" id="UP000232063">
    <property type="component" value="Chromosome"/>
</dbReference>
<dbReference type="SUPFAM" id="SSF55804">
    <property type="entry name" value="Phoshotransferase/anion transport protein"/>
    <property type="match status" value="1"/>
</dbReference>
<proteinExistence type="predicted"/>
<keyword evidence="3" id="KW-1185">Reference proteome</keyword>
<dbReference type="InterPro" id="IPR051541">
    <property type="entry name" value="PTS_SugarTrans_NitroReg"/>
</dbReference>
<reference evidence="2 3" key="1">
    <citation type="submission" date="2017-11" db="EMBL/GenBank/DDBJ databases">
        <title>Genome sequence of Entomoplasma luminosum PIMN-1 (ATCC 49195).</title>
        <authorList>
            <person name="Lo W.-S."/>
            <person name="Gasparich G.E."/>
            <person name="Kuo C.-H."/>
        </authorList>
    </citation>
    <scope>NUCLEOTIDE SEQUENCE [LARGE SCALE GENOMIC DNA]</scope>
    <source>
        <strain evidence="2 3">PIMN-1</strain>
    </source>
</reference>
<dbReference type="InterPro" id="IPR002178">
    <property type="entry name" value="PTS_EIIA_type-2_dom"/>
</dbReference>
<dbReference type="EMBL" id="CP024963">
    <property type="protein sequence ID" value="ATZ17336.1"/>
    <property type="molecule type" value="Genomic_DNA"/>
</dbReference>
<dbReference type="Pfam" id="PF00359">
    <property type="entry name" value="PTS_EIIA_2"/>
    <property type="match status" value="1"/>
</dbReference>
<accession>A0A2K8NUW8</accession>
<dbReference type="PANTHER" id="PTHR47738">
    <property type="entry name" value="PTS SYSTEM FRUCTOSE-LIKE EIIA COMPONENT-RELATED"/>
    <property type="match status" value="1"/>
</dbReference>
<dbReference type="InterPro" id="IPR016152">
    <property type="entry name" value="PTrfase/Anion_transptr"/>
</dbReference>
<dbReference type="OrthoDB" id="1640042at2"/>
<organism evidence="2 3">
    <name type="scientific">Williamsoniiplasma luminosum</name>
    <dbReference type="NCBI Taxonomy" id="214888"/>
    <lineage>
        <taxon>Bacteria</taxon>
        <taxon>Bacillati</taxon>
        <taxon>Mycoplasmatota</taxon>
        <taxon>Mollicutes</taxon>
        <taxon>Entomoplasmatales</taxon>
        <taxon>Williamsoniiplasma</taxon>
    </lineage>
</organism>
<gene>
    <name evidence="2" type="ORF">ELUMI_v1c06140</name>
</gene>
<feature type="domain" description="PTS EIIA type-2" evidence="1">
    <location>
        <begin position="1"/>
        <end position="138"/>
    </location>
</feature>
<dbReference type="KEGG" id="elj:ELUMI_v1c06140"/>
<protein>
    <submittedName>
        <fullName evidence="2">PTS fructose transporter subunit IIA</fullName>
    </submittedName>
</protein>
<evidence type="ECO:0000259" key="1">
    <source>
        <dbReference type="PROSITE" id="PS51094"/>
    </source>
</evidence>
<dbReference type="Gene3D" id="3.40.930.10">
    <property type="entry name" value="Mannitol-specific EII, Chain A"/>
    <property type="match status" value="1"/>
</dbReference>
<evidence type="ECO:0000313" key="2">
    <source>
        <dbReference type="EMBL" id="ATZ17336.1"/>
    </source>
</evidence>